<feature type="compositionally biased region" description="Basic and acidic residues" evidence="1">
    <location>
        <begin position="218"/>
        <end position="240"/>
    </location>
</feature>
<feature type="compositionally biased region" description="Polar residues" evidence="1">
    <location>
        <begin position="242"/>
        <end position="258"/>
    </location>
</feature>
<sequence>MVMKRQADRDRDSPSRMKRNRGRSPNRRSFREINSPEYRERDGRFTSRDARRNISQNRRKSPYISPKYSPPMEVSRGRRGRDNDYYTTLSVHNFSSQLSSADIEESLYYEFKKFGDLSLRVTKDYNGERIAYATFRSAESAKACKNAKGHLVMHDRRLSIEIAHDYPTDKYSPRRSLPREKLRSPPRQRSPPLRSPPVRRHSPPPKRSYQRGRSPLPARERYQGRDRMPYSSRDNRDRFSPRQRSPYVQYSSPEGASP</sequence>
<protein>
    <recommendedName>
        <fullName evidence="4">RRM domain-containing protein</fullName>
    </recommendedName>
</protein>
<keyword evidence="3" id="KW-1185">Reference proteome</keyword>
<reference evidence="2" key="3">
    <citation type="submission" date="2025-09" db="UniProtKB">
        <authorList>
            <consortium name="Ensembl"/>
        </authorList>
    </citation>
    <scope>IDENTIFICATION</scope>
</reference>
<feature type="compositionally biased region" description="Basic residues" evidence="1">
    <location>
        <begin position="197"/>
        <end position="210"/>
    </location>
</feature>
<dbReference type="Proteomes" id="UP000007875">
    <property type="component" value="Unassembled WGS sequence"/>
</dbReference>
<feature type="region of interest" description="Disordered" evidence="1">
    <location>
        <begin position="1"/>
        <end position="81"/>
    </location>
</feature>
<name>H2YU81_CIOSA</name>
<reference evidence="2" key="2">
    <citation type="submission" date="2025-08" db="UniProtKB">
        <authorList>
            <consortium name="Ensembl"/>
        </authorList>
    </citation>
    <scope>IDENTIFICATION</scope>
</reference>
<reference evidence="3" key="1">
    <citation type="submission" date="2003-08" db="EMBL/GenBank/DDBJ databases">
        <authorList>
            <person name="Birren B."/>
            <person name="Nusbaum C."/>
            <person name="Abebe A."/>
            <person name="Abouelleil A."/>
            <person name="Adekoya E."/>
            <person name="Ait-zahra M."/>
            <person name="Allen N."/>
            <person name="Allen T."/>
            <person name="An P."/>
            <person name="Anderson M."/>
            <person name="Anderson S."/>
            <person name="Arachchi H."/>
            <person name="Armbruster J."/>
            <person name="Bachantsang P."/>
            <person name="Baldwin J."/>
            <person name="Barry A."/>
            <person name="Bayul T."/>
            <person name="Blitshsteyn B."/>
            <person name="Bloom T."/>
            <person name="Blye J."/>
            <person name="Boguslavskiy L."/>
            <person name="Borowsky M."/>
            <person name="Boukhgalter B."/>
            <person name="Brunache A."/>
            <person name="Butler J."/>
            <person name="Calixte N."/>
            <person name="Calvo S."/>
            <person name="Camarata J."/>
            <person name="Campo K."/>
            <person name="Chang J."/>
            <person name="Cheshatsang Y."/>
            <person name="Citroen M."/>
            <person name="Collymore A."/>
            <person name="Considine T."/>
            <person name="Cook A."/>
            <person name="Cooke P."/>
            <person name="Corum B."/>
            <person name="Cuomo C."/>
            <person name="David R."/>
            <person name="Dawoe T."/>
            <person name="Degray S."/>
            <person name="Dodge S."/>
            <person name="Dooley K."/>
            <person name="Dorje P."/>
            <person name="Dorjee K."/>
            <person name="Dorris L."/>
            <person name="Duffey N."/>
            <person name="Dupes A."/>
            <person name="Elkins T."/>
            <person name="Engels R."/>
            <person name="Erickson J."/>
            <person name="Farina A."/>
            <person name="Faro S."/>
            <person name="Ferreira P."/>
            <person name="Fischer H."/>
            <person name="Fitzgerald M."/>
            <person name="Foley K."/>
            <person name="Gage D."/>
            <person name="Galagan J."/>
            <person name="Gearin G."/>
            <person name="Gnerre S."/>
            <person name="Gnirke A."/>
            <person name="Goyette A."/>
            <person name="Graham J."/>
            <person name="Grandbois E."/>
            <person name="Gyaltsen K."/>
            <person name="Hafez N."/>
            <person name="Hagopian D."/>
            <person name="Hagos B."/>
            <person name="Hall J."/>
            <person name="Hatcher B."/>
            <person name="Heller A."/>
            <person name="Higgins H."/>
            <person name="Honan T."/>
            <person name="Horn A."/>
            <person name="Houde N."/>
            <person name="Hughes L."/>
            <person name="Hulme W."/>
            <person name="Husby E."/>
            <person name="Iliev I."/>
            <person name="Jaffe D."/>
            <person name="Jones C."/>
            <person name="Kamal M."/>
            <person name="Kamat A."/>
            <person name="Kamvysselis M."/>
            <person name="Karlsson E."/>
            <person name="Kells C."/>
            <person name="Kieu A."/>
            <person name="Kisner P."/>
            <person name="Kodira C."/>
            <person name="Kulbokas E."/>
            <person name="Labutti K."/>
            <person name="Lama D."/>
            <person name="Landers T."/>
            <person name="Leger J."/>
            <person name="Levine S."/>
            <person name="Lewis D."/>
            <person name="Lewis T."/>
            <person name="Lindblad-toh K."/>
            <person name="Liu X."/>
            <person name="Lokyitsang T."/>
            <person name="Lokyitsang Y."/>
            <person name="Lucien O."/>
            <person name="Lui A."/>
            <person name="Ma L.J."/>
            <person name="Mabbitt R."/>
            <person name="Macdonald J."/>
            <person name="Maclean C."/>
            <person name="Major J."/>
            <person name="Manning J."/>
            <person name="Marabella R."/>
            <person name="Maru K."/>
            <person name="Matthews C."/>
            <person name="Mauceli E."/>
            <person name="Mccarthy M."/>
            <person name="Mcdonough S."/>
            <person name="Mcghee T."/>
            <person name="Meldrim J."/>
            <person name="Meneus L."/>
            <person name="Mesirov J."/>
            <person name="Mihalev A."/>
            <person name="Mihova T."/>
            <person name="Mikkelsen T."/>
            <person name="Mlenga V."/>
            <person name="Moru K."/>
            <person name="Mozes J."/>
            <person name="Mulrain L."/>
            <person name="Munson G."/>
            <person name="Naylor J."/>
            <person name="Newes C."/>
            <person name="Nguyen C."/>
            <person name="Nguyen N."/>
            <person name="Nguyen T."/>
            <person name="Nicol R."/>
            <person name="Nielsen C."/>
            <person name="Nizzari M."/>
            <person name="Norbu C."/>
            <person name="Norbu N."/>
            <person name="O'donnell P."/>
            <person name="Okoawo O."/>
            <person name="O'leary S."/>
            <person name="Omotosho B."/>
            <person name="O'neill K."/>
            <person name="Osman S."/>
            <person name="Parker S."/>
            <person name="Perrin D."/>
            <person name="Phunkhang P."/>
            <person name="Piqani B."/>
            <person name="Purcell S."/>
            <person name="Rachupka T."/>
            <person name="Ramasamy U."/>
            <person name="Rameau R."/>
            <person name="Ray V."/>
            <person name="Raymond C."/>
            <person name="Retta R."/>
            <person name="Richardson S."/>
            <person name="Rise C."/>
            <person name="Rodriguez J."/>
            <person name="Rogers J."/>
            <person name="Rogov P."/>
            <person name="Rutman M."/>
            <person name="Schupbach R."/>
            <person name="Seaman C."/>
            <person name="Settipalli S."/>
            <person name="Sharpe T."/>
            <person name="Sheridan J."/>
            <person name="Sherpa N."/>
            <person name="Shi J."/>
            <person name="Smirnov S."/>
            <person name="Smith C."/>
            <person name="Sougnez C."/>
            <person name="Spencer B."/>
            <person name="Stalker J."/>
            <person name="Stange-thomann N."/>
            <person name="Stavropoulos S."/>
            <person name="Stetson K."/>
            <person name="Stone C."/>
            <person name="Stone S."/>
            <person name="Stubbs M."/>
            <person name="Talamas J."/>
            <person name="Tchuinga P."/>
            <person name="Tenzing P."/>
            <person name="Tesfaye S."/>
            <person name="Theodore J."/>
            <person name="Thoulutsang Y."/>
            <person name="Topham K."/>
            <person name="Towey S."/>
            <person name="Tsamla T."/>
            <person name="Tsomo N."/>
            <person name="Vallee D."/>
            <person name="Vassiliev H."/>
            <person name="Venkataraman V."/>
            <person name="Vinson J."/>
            <person name="Vo A."/>
            <person name="Wade C."/>
            <person name="Wang S."/>
            <person name="Wangchuk T."/>
            <person name="Wangdi T."/>
            <person name="Whittaker C."/>
            <person name="Wilkinson J."/>
            <person name="Wu Y."/>
            <person name="Wyman D."/>
            <person name="Yadav S."/>
            <person name="Yang S."/>
            <person name="Yang X."/>
            <person name="Yeager S."/>
            <person name="Yee E."/>
            <person name="Young G."/>
            <person name="Zainoun J."/>
            <person name="Zembeck L."/>
            <person name="Zimmer A."/>
            <person name="Zody M."/>
            <person name="Lander E."/>
        </authorList>
    </citation>
    <scope>NUCLEOTIDE SEQUENCE [LARGE SCALE GENOMIC DNA]</scope>
</reference>
<evidence type="ECO:0000256" key="1">
    <source>
        <dbReference type="SAM" id="MobiDB-lite"/>
    </source>
</evidence>
<dbReference type="AlphaFoldDB" id="H2YU81"/>
<feature type="region of interest" description="Disordered" evidence="1">
    <location>
        <begin position="164"/>
        <end position="258"/>
    </location>
</feature>
<dbReference type="GO" id="GO:0003676">
    <property type="term" value="F:nucleic acid binding"/>
    <property type="evidence" value="ECO:0007669"/>
    <property type="project" value="InterPro"/>
</dbReference>
<dbReference type="Gene3D" id="3.30.70.330">
    <property type="match status" value="1"/>
</dbReference>
<dbReference type="SUPFAM" id="SSF54928">
    <property type="entry name" value="RNA-binding domain, RBD"/>
    <property type="match status" value="1"/>
</dbReference>
<evidence type="ECO:0000313" key="3">
    <source>
        <dbReference type="Proteomes" id="UP000007875"/>
    </source>
</evidence>
<accession>H2YU81</accession>
<evidence type="ECO:0008006" key="4">
    <source>
        <dbReference type="Google" id="ProtNLM"/>
    </source>
</evidence>
<feature type="compositionally biased region" description="Basic and acidic residues" evidence="1">
    <location>
        <begin position="37"/>
        <end position="52"/>
    </location>
</feature>
<dbReference type="InterPro" id="IPR012677">
    <property type="entry name" value="Nucleotide-bd_a/b_plait_sf"/>
</dbReference>
<dbReference type="Ensembl" id="ENSCSAVT00000009005.1">
    <property type="protein sequence ID" value="ENSCSAVP00000008891.1"/>
    <property type="gene ID" value="ENSCSAVG00000005270.1"/>
</dbReference>
<dbReference type="GeneTree" id="ENSGT00940000172749"/>
<evidence type="ECO:0000313" key="2">
    <source>
        <dbReference type="Ensembl" id="ENSCSAVP00000008891.1"/>
    </source>
</evidence>
<feature type="compositionally biased region" description="Basic and acidic residues" evidence="1">
    <location>
        <begin position="164"/>
        <end position="183"/>
    </location>
</feature>
<feature type="compositionally biased region" description="Basic residues" evidence="1">
    <location>
        <begin position="16"/>
        <end position="28"/>
    </location>
</feature>
<organism evidence="2 3">
    <name type="scientific">Ciona savignyi</name>
    <name type="common">Pacific transparent sea squirt</name>
    <dbReference type="NCBI Taxonomy" id="51511"/>
    <lineage>
        <taxon>Eukaryota</taxon>
        <taxon>Metazoa</taxon>
        <taxon>Chordata</taxon>
        <taxon>Tunicata</taxon>
        <taxon>Ascidiacea</taxon>
        <taxon>Phlebobranchia</taxon>
        <taxon>Cionidae</taxon>
        <taxon>Ciona</taxon>
    </lineage>
</organism>
<feature type="compositionally biased region" description="Basic and acidic residues" evidence="1">
    <location>
        <begin position="1"/>
        <end position="15"/>
    </location>
</feature>
<feature type="compositionally biased region" description="Low complexity" evidence="1">
    <location>
        <begin position="62"/>
        <end position="71"/>
    </location>
</feature>
<dbReference type="HOGENOM" id="CLU_1079798_0_0_1"/>
<dbReference type="InterPro" id="IPR035979">
    <property type="entry name" value="RBD_domain_sf"/>
</dbReference>
<proteinExistence type="predicted"/>